<evidence type="ECO:0000259" key="6">
    <source>
        <dbReference type="PROSITE" id="PS51012"/>
    </source>
</evidence>
<dbReference type="InterPro" id="IPR047817">
    <property type="entry name" value="ABC2_TM_bact-type"/>
</dbReference>
<dbReference type="InterPro" id="IPR051784">
    <property type="entry name" value="Nod_factor_ABC_transporter"/>
</dbReference>
<feature type="transmembrane region" description="Helical" evidence="5">
    <location>
        <begin position="287"/>
        <end position="309"/>
    </location>
</feature>
<dbReference type="RefSeq" id="WP_378998931.1">
    <property type="nucleotide sequence ID" value="NZ_JBHSMT010000028.1"/>
</dbReference>
<evidence type="ECO:0000256" key="3">
    <source>
        <dbReference type="ARBA" id="ARBA00022989"/>
    </source>
</evidence>
<feature type="transmembrane region" description="Helical" evidence="5">
    <location>
        <begin position="348"/>
        <end position="366"/>
    </location>
</feature>
<gene>
    <name evidence="7" type="ORF">ACFPM8_16380</name>
</gene>
<dbReference type="PROSITE" id="PS51012">
    <property type="entry name" value="ABC_TM2"/>
    <property type="match status" value="1"/>
</dbReference>
<evidence type="ECO:0000256" key="4">
    <source>
        <dbReference type="ARBA" id="ARBA00023136"/>
    </source>
</evidence>
<keyword evidence="8" id="KW-1185">Reference proteome</keyword>
<feature type="transmembrane region" description="Helical" evidence="5">
    <location>
        <begin position="176"/>
        <end position="201"/>
    </location>
</feature>
<dbReference type="Proteomes" id="UP001596045">
    <property type="component" value="Unassembled WGS sequence"/>
</dbReference>
<sequence>MKILLHLVRADLAMFLRGRLALFWTFAFPLLMLVMQMALFGHDVKLGPVSLALVDLDRSQVSQDYMRQLSAGLRMQSSVVFNLLPAEQGASAAGADLTLTIPAGFAANVSAGRSTLMALGGKHTAGPSYEAAYGMLRGFSDAYNLTGLQAPPRVTLPMPAENGGAGKQDGELDYRLFLVTGLAGMIILSTSLMGFAAPLVAAREGGMFRMYQLFPMHTGIVVAAWCLSRLLIMLLASLLMFVAAWAIYGVRISAGGAEIALAIGVLALGSAAFLALGLLIAALTNSVAAATMLCNLLYFPLLFSGNLMIPLGGLPKGAREVLDCLPLNAMMASIRRCLTVGMDWKSDAYNLAILLAMLVACLAFATKRFTWMPRE</sequence>
<dbReference type="EMBL" id="JBHSMT010000028">
    <property type="protein sequence ID" value="MFC5475540.1"/>
    <property type="molecule type" value="Genomic_DNA"/>
</dbReference>
<evidence type="ECO:0000256" key="5">
    <source>
        <dbReference type="SAM" id="Phobius"/>
    </source>
</evidence>
<evidence type="ECO:0000256" key="1">
    <source>
        <dbReference type="ARBA" id="ARBA00004141"/>
    </source>
</evidence>
<evidence type="ECO:0000313" key="8">
    <source>
        <dbReference type="Proteomes" id="UP001596045"/>
    </source>
</evidence>
<feature type="transmembrane region" description="Helical" evidence="5">
    <location>
        <begin position="259"/>
        <end position="280"/>
    </location>
</feature>
<keyword evidence="3 5" id="KW-1133">Transmembrane helix</keyword>
<protein>
    <submittedName>
        <fullName evidence="7">ABC transporter permease</fullName>
    </submittedName>
</protein>
<evidence type="ECO:0000313" key="7">
    <source>
        <dbReference type="EMBL" id="MFC5475540.1"/>
    </source>
</evidence>
<comment type="caution">
    <text evidence="7">The sequence shown here is derived from an EMBL/GenBank/DDBJ whole genome shotgun (WGS) entry which is preliminary data.</text>
</comment>
<feature type="transmembrane region" description="Helical" evidence="5">
    <location>
        <begin position="222"/>
        <end position="247"/>
    </location>
</feature>
<evidence type="ECO:0000256" key="2">
    <source>
        <dbReference type="ARBA" id="ARBA00022692"/>
    </source>
</evidence>
<name>A0ABW0MD56_9BURK</name>
<dbReference type="Pfam" id="PF12698">
    <property type="entry name" value="ABC2_membrane_3"/>
    <property type="match status" value="1"/>
</dbReference>
<comment type="subcellular location">
    <subcellularLocation>
        <location evidence="1">Membrane</location>
        <topology evidence="1">Multi-pass membrane protein</topology>
    </subcellularLocation>
</comment>
<dbReference type="PANTHER" id="PTHR43229">
    <property type="entry name" value="NODULATION PROTEIN J"/>
    <property type="match status" value="1"/>
</dbReference>
<feature type="domain" description="ABC transmembrane type-2" evidence="6">
    <location>
        <begin position="143"/>
        <end position="372"/>
    </location>
</feature>
<accession>A0ABW0MD56</accession>
<organism evidence="7 8">
    <name type="scientific">Paraherbaspirillum soli</name>
    <dbReference type="NCBI Taxonomy" id="631222"/>
    <lineage>
        <taxon>Bacteria</taxon>
        <taxon>Pseudomonadati</taxon>
        <taxon>Pseudomonadota</taxon>
        <taxon>Betaproteobacteria</taxon>
        <taxon>Burkholderiales</taxon>
        <taxon>Oxalobacteraceae</taxon>
        <taxon>Paraherbaspirillum</taxon>
    </lineage>
</organism>
<dbReference type="InterPro" id="IPR013525">
    <property type="entry name" value="ABC2_TM"/>
</dbReference>
<keyword evidence="4 5" id="KW-0472">Membrane</keyword>
<proteinExistence type="predicted"/>
<feature type="transmembrane region" description="Helical" evidence="5">
    <location>
        <begin position="21"/>
        <end position="41"/>
    </location>
</feature>
<dbReference type="PANTHER" id="PTHR43229:SF2">
    <property type="entry name" value="NODULATION PROTEIN J"/>
    <property type="match status" value="1"/>
</dbReference>
<keyword evidence="2 5" id="KW-0812">Transmembrane</keyword>
<reference evidence="8" key="1">
    <citation type="journal article" date="2019" name="Int. J. Syst. Evol. Microbiol.">
        <title>The Global Catalogue of Microorganisms (GCM) 10K type strain sequencing project: providing services to taxonomists for standard genome sequencing and annotation.</title>
        <authorList>
            <consortium name="The Broad Institute Genomics Platform"/>
            <consortium name="The Broad Institute Genome Sequencing Center for Infectious Disease"/>
            <person name="Wu L."/>
            <person name="Ma J."/>
        </authorList>
    </citation>
    <scope>NUCLEOTIDE SEQUENCE [LARGE SCALE GENOMIC DNA]</scope>
    <source>
        <strain evidence="8">JCM 17066</strain>
    </source>
</reference>